<protein>
    <submittedName>
        <fullName evidence="1">Uncharacterized protein</fullName>
    </submittedName>
</protein>
<dbReference type="EMBL" id="AP024597">
    <property type="protein sequence ID" value="BCU71485.1"/>
    <property type="molecule type" value="Genomic_DNA"/>
</dbReference>
<gene>
    <name evidence="1" type="ORF">KN1_27820</name>
</gene>
<accession>A0A8D5U814</accession>
<dbReference type="KEGG" id="csty:KN1_27820"/>
<dbReference type="RefSeq" id="WP_221288252.1">
    <property type="nucleotide sequence ID" value="NZ_AP024597.1"/>
</dbReference>
<evidence type="ECO:0000313" key="2">
    <source>
        <dbReference type="Proteomes" id="UP000825123"/>
    </source>
</evidence>
<dbReference type="GeneID" id="66164503"/>
<sequence length="244" mass="28393">MDFKDDQVLRRLSNYLRGNRDSDIENLFEQLGIIRDEIVFLQATYSVEASYSTDGYFYLKNTIVGITRNSHRGFSSTISVIASNNSSLVHLKYNFLQNGKRLGIRNLTFTKEIDSQYLENYLIKVQFDRELEAFTPFELGLETIVYNPLMKEKEKYLDIIENYFNGYLSYIVLNLKITPVLSADLKFSFNGFSLKEAKECITERLGKNLIPESCEDEKKYDNKTDFSTKYVRSNKLYAVLLKLA</sequence>
<organism evidence="1 2">
    <name type="scientific">Stygiolobus caldivivus</name>
    <dbReference type="NCBI Taxonomy" id="2824673"/>
    <lineage>
        <taxon>Archaea</taxon>
        <taxon>Thermoproteota</taxon>
        <taxon>Thermoprotei</taxon>
        <taxon>Sulfolobales</taxon>
        <taxon>Sulfolobaceae</taxon>
        <taxon>Stygiolobus</taxon>
    </lineage>
</organism>
<proteinExistence type="predicted"/>
<evidence type="ECO:0000313" key="1">
    <source>
        <dbReference type="EMBL" id="BCU71485.1"/>
    </source>
</evidence>
<reference evidence="1 2" key="1">
    <citation type="submission" date="2021-04" db="EMBL/GenBank/DDBJ databases">
        <title>Complete genome sequence of Stygiolobus sp. KN-1.</title>
        <authorList>
            <person name="Nakamura K."/>
            <person name="Sakai H."/>
            <person name="Kurosawa N."/>
        </authorList>
    </citation>
    <scope>NUCLEOTIDE SEQUENCE [LARGE SCALE GENOMIC DNA]</scope>
    <source>
        <strain evidence="1 2">KN-1</strain>
    </source>
</reference>
<name>A0A8D5U814_9CREN</name>
<dbReference type="AlphaFoldDB" id="A0A8D5U814"/>
<dbReference type="Proteomes" id="UP000825123">
    <property type="component" value="Chromosome"/>
</dbReference>
<keyword evidence="2" id="KW-1185">Reference proteome</keyword>